<keyword evidence="2" id="KW-0812">Transmembrane</keyword>
<feature type="transmembrane region" description="Helical" evidence="2">
    <location>
        <begin position="60"/>
        <end position="80"/>
    </location>
</feature>
<evidence type="ECO:0000313" key="4">
    <source>
        <dbReference type="EMBL" id="MCB5179268.1"/>
    </source>
</evidence>
<comment type="caution">
    <text evidence="4">The sequence shown here is derived from an EMBL/GenBank/DDBJ whole genome shotgun (WGS) entry which is preliminary data.</text>
</comment>
<feature type="region of interest" description="Disordered" evidence="1">
    <location>
        <begin position="293"/>
        <end position="442"/>
    </location>
</feature>
<keyword evidence="5" id="KW-1185">Reference proteome</keyword>
<feature type="compositionally biased region" description="Pro residues" evidence="1">
    <location>
        <begin position="7"/>
        <end position="20"/>
    </location>
</feature>
<dbReference type="InterPro" id="IPR046704">
    <property type="entry name" value="DUF6777"/>
</dbReference>
<feature type="region of interest" description="Disordered" evidence="1">
    <location>
        <begin position="101"/>
        <end position="152"/>
    </location>
</feature>
<dbReference type="RefSeq" id="WP_226726087.1">
    <property type="nucleotide sequence ID" value="NZ_JAJAUY010000019.1"/>
</dbReference>
<evidence type="ECO:0000256" key="2">
    <source>
        <dbReference type="SAM" id="Phobius"/>
    </source>
</evidence>
<keyword evidence="2" id="KW-0472">Membrane</keyword>
<accession>A0ABS8B3X5</accession>
<feature type="compositionally biased region" description="Pro residues" evidence="1">
    <location>
        <begin position="28"/>
        <end position="39"/>
    </location>
</feature>
<feature type="compositionally biased region" description="Polar residues" evidence="1">
    <location>
        <begin position="417"/>
        <end position="433"/>
    </location>
</feature>
<dbReference type="Pfam" id="PF20568">
    <property type="entry name" value="DUF6777"/>
    <property type="match status" value="1"/>
</dbReference>
<proteinExistence type="predicted"/>
<evidence type="ECO:0000313" key="5">
    <source>
        <dbReference type="Proteomes" id="UP001199054"/>
    </source>
</evidence>
<keyword evidence="2" id="KW-1133">Transmembrane helix</keyword>
<organism evidence="4 5">
    <name type="scientific">Streptomyces antimicrobicus</name>
    <dbReference type="NCBI Taxonomy" id="2883108"/>
    <lineage>
        <taxon>Bacteria</taxon>
        <taxon>Bacillati</taxon>
        <taxon>Actinomycetota</taxon>
        <taxon>Actinomycetes</taxon>
        <taxon>Kitasatosporales</taxon>
        <taxon>Streptomycetaceae</taxon>
        <taxon>Streptomyces</taxon>
    </lineage>
</organism>
<name>A0ABS8B3X5_9ACTN</name>
<sequence>MTTQPSGTPPPERPTGPPRGPLSGRQEPPAPPPPPPAGPGGPTGGAGGAGGSGRPWWRSLPVIAVAVVALAAVATLTVVLSRPSGPPRTGGELFLQPAAAQGRDPFTESTATQPAGPSESATAGPTPPPAPTGTGPVTTRSVTGSDPTLYGGTRDVASCDVEKQIRFLSADPAKNQAFATALGIGPTAVPGYLRSLTPVTLRHDTRVTNHGYRDGRPTAYQALLQAGTAVLVDNHGVPRVRCACGNPLGGPAPLRPDSRRYGQPWAAYRPQNVVVIRPTITVINKIVIYDHGNGRWYERGTGPREVPDRPVEPPVPPASRPPTPPPPKPPSTEPGTPTGTDTDPGREPRTDPGTGKPTQEPPAPPDTTTTDPGTTPAEPDTTTTDPDTPTGPSTATGTGETTGPPIAVDPRVPRGAVTTSSDPARTGATSPGPSSYAPRPQE</sequence>
<feature type="compositionally biased region" description="Gly residues" evidence="1">
    <location>
        <begin position="40"/>
        <end position="53"/>
    </location>
</feature>
<evidence type="ECO:0000256" key="1">
    <source>
        <dbReference type="SAM" id="MobiDB-lite"/>
    </source>
</evidence>
<dbReference type="PANTHER" id="PTHR23330:SF9">
    <property type="entry name" value="PROLINE-RICH PROTEIN 11"/>
    <property type="match status" value="1"/>
</dbReference>
<reference evidence="4 5" key="1">
    <citation type="submission" date="2021-10" db="EMBL/GenBank/DDBJ databases">
        <title>Streptomyces sp. strain SMC 277, a novel streptomycete isolated from soil.</title>
        <authorList>
            <person name="Chanama M."/>
        </authorList>
    </citation>
    <scope>NUCLEOTIDE SEQUENCE [LARGE SCALE GENOMIC DNA]</scope>
    <source>
        <strain evidence="4 5">SMC 277</strain>
    </source>
</reference>
<feature type="compositionally biased region" description="Basic and acidic residues" evidence="1">
    <location>
        <begin position="293"/>
        <end position="311"/>
    </location>
</feature>
<dbReference type="Proteomes" id="UP001199054">
    <property type="component" value="Unassembled WGS sequence"/>
</dbReference>
<protein>
    <recommendedName>
        <fullName evidence="3">DUF6777 domain-containing protein</fullName>
    </recommendedName>
</protein>
<dbReference type="EMBL" id="JAJAUY010000019">
    <property type="protein sequence ID" value="MCB5179268.1"/>
    <property type="molecule type" value="Genomic_DNA"/>
</dbReference>
<feature type="compositionally biased region" description="Low complexity" evidence="1">
    <location>
        <begin position="366"/>
        <end position="405"/>
    </location>
</feature>
<feature type="domain" description="DUF6777" evidence="3">
    <location>
        <begin position="140"/>
        <end position="302"/>
    </location>
</feature>
<dbReference type="PANTHER" id="PTHR23330">
    <property type="entry name" value="P300 TRANSCRIPTIONAL COFACTOR JMY-RELATED"/>
    <property type="match status" value="1"/>
</dbReference>
<gene>
    <name evidence="4" type="ORF">LG632_07675</name>
</gene>
<feature type="region of interest" description="Disordered" evidence="1">
    <location>
        <begin position="1"/>
        <end position="53"/>
    </location>
</feature>
<feature type="compositionally biased region" description="Low complexity" evidence="1">
    <location>
        <begin position="333"/>
        <end position="342"/>
    </location>
</feature>
<evidence type="ECO:0000259" key="3">
    <source>
        <dbReference type="Pfam" id="PF20568"/>
    </source>
</evidence>
<feature type="compositionally biased region" description="Pro residues" evidence="1">
    <location>
        <begin position="312"/>
        <end position="332"/>
    </location>
</feature>